<evidence type="ECO:0000313" key="2">
    <source>
        <dbReference type="EMBL" id="OOQ56637.1"/>
    </source>
</evidence>
<organism evidence="2 3">
    <name type="scientific">Mucilaginibacter pedocola</name>
    <dbReference type="NCBI Taxonomy" id="1792845"/>
    <lineage>
        <taxon>Bacteria</taxon>
        <taxon>Pseudomonadati</taxon>
        <taxon>Bacteroidota</taxon>
        <taxon>Sphingobacteriia</taxon>
        <taxon>Sphingobacteriales</taxon>
        <taxon>Sphingobacteriaceae</taxon>
        <taxon>Mucilaginibacter</taxon>
    </lineage>
</organism>
<dbReference type="GO" id="GO:0006950">
    <property type="term" value="P:response to stress"/>
    <property type="evidence" value="ECO:0007669"/>
    <property type="project" value="TreeGrafter"/>
</dbReference>
<dbReference type="PANTHER" id="PTHR33164">
    <property type="entry name" value="TRANSCRIPTIONAL REGULATOR, MARR FAMILY"/>
    <property type="match status" value="1"/>
</dbReference>
<evidence type="ECO:0000313" key="3">
    <source>
        <dbReference type="Proteomes" id="UP000189739"/>
    </source>
</evidence>
<dbReference type="AlphaFoldDB" id="A0A1S9P724"/>
<dbReference type="OrthoDB" id="961069at2"/>
<dbReference type="GO" id="GO:0003700">
    <property type="term" value="F:DNA-binding transcription factor activity"/>
    <property type="evidence" value="ECO:0007669"/>
    <property type="project" value="InterPro"/>
</dbReference>
<feature type="domain" description="HTH marR-type" evidence="1">
    <location>
        <begin position="68"/>
        <end position="201"/>
    </location>
</feature>
<dbReference type="PROSITE" id="PS50995">
    <property type="entry name" value="HTH_MARR_2"/>
    <property type="match status" value="1"/>
</dbReference>
<dbReference type="InterPro" id="IPR036390">
    <property type="entry name" value="WH_DNA-bd_sf"/>
</dbReference>
<comment type="caution">
    <text evidence="2">The sequence shown here is derived from an EMBL/GenBank/DDBJ whole genome shotgun (WGS) entry which is preliminary data.</text>
</comment>
<gene>
    <name evidence="2" type="ORF">BC343_19620</name>
</gene>
<sequence>MRSFALIHELLNLVETLEEENDGREVSLQDFTSLLVSRVSGPLGELSRTDPRFGKEEQYAQAMAFQLDNAIGRLFVYMSRYAKSYIKKTLDGTPLQTGEDFTAMAILLTHEHLSKTELISYNLQEKTSGMEVIRRLIAAGLIKQWDNAEDKRGKHIAITDAGRKVLYRVFVEMGHVGKMISGDLSESEKLNLLYLLQRLENFHFEHHQKRTITTKADLASFEKK</sequence>
<dbReference type="Gene3D" id="1.10.10.10">
    <property type="entry name" value="Winged helix-like DNA-binding domain superfamily/Winged helix DNA-binding domain"/>
    <property type="match status" value="1"/>
</dbReference>
<dbReference type="SMART" id="SM00347">
    <property type="entry name" value="HTH_MARR"/>
    <property type="match status" value="1"/>
</dbReference>
<dbReference type="RefSeq" id="WP_078351602.1">
    <property type="nucleotide sequence ID" value="NZ_MBTF01000039.1"/>
</dbReference>
<name>A0A1S9P724_9SPHI</name>
<dbReference type="InterPro" id="IPR036388">
    <property type="entry name" value="WH-like_DNA-bd_sf"/>
</dbReference>
<dbReference type="PANTHER" id="PTHR33164:SF43">
    <property type="entry name" value="HTH-TYPE TRANSCRIPTIONAL REPRESSOR YETL"/>
    <property type="match status" value="1"/>
</dbReference>
<proteinExistence type="predicted"/>
<reference evidence="2 3" key="1">
    <citation type="submission" date="2016-07" db="EMBL/GenBank/DDBJ databases">
        <title>Genomic analysis of zinc-resistant bacterium Mucilaginibacter pedocola TBZ30.</title>
        <authorList>
            <person name="Huang J."/>
            <person name="Tang J."/>
        </authorList>
    </citation>
    <scope>NUCLEOTIDE SEQUENCE [LARGE SCALE GENOMIC DNA]</scope>
    <source>
        <strain evidence="2 3">TBZ30</strain>
    </source>
</reference>
<dbReference type="InterPro" id="IPR039422">
    <property type="entry name" value="MarR/SlyA-like"/>
</dbReference>
<dbReference type="InterPro" id="IPR000835">
    <property type="entry name" value="HTH_MarR-typ"/>
</dbReference>
<dbReference type="Pfam" id="PF13463">
    <property type="entry name" value="HTH_27"/>
    <property type="match status" value="1"/>
</dbReference>
<dbReference type="Proteomes" id="UP000189739">
    <property type="component" value="Unassembled WGS sequence"/>
</dbReference>
<keyword evidence="3" id="KW-1185">Reference proteome</keyword>
<dbReference type="SUPFAM" id="SSF46785">
    <property type="entry name" value="Winged helix' DNA-binding domain"/>
    <property type="match status" value="1"/>
</dbReference>
<dbReference type="PRINTS" id="PR00598">
    <property type="entry name" value="HTHMARR"/>
</dbReference>
<dbReference type="STRING" id="1792845.BC343_19620"/>
<protein>
    <recommendedName>
        <fullName evidence="1">HTH marR-type domain-containing protein</fullName>
    </recommendedName>
</protein>
<dbReference type="EMBL" id="MBTF01000039">
    <property type="protein sequence ID" value="OOQ56637.1"/>
    <property type="molecule type" value="Genomic_DNA"/>
</dbReference>
<evidence type="ECO:0000259" key="1">
    <source>
        <dbReference type="PROSITE" id="PS50995"/>
    </source>
</evidence>
<accession>A0A1S9P724</accession>